<dbReference type="EMBL" id="GEGO01001634">
    <property type="protein sequence ID" value="JAR93770.1"/>
    <property type="molecule type" value="Transcribed_RNA"/>
</dbReference>
<feature type="region of interest" description="Disordered" evidence="1">
    <location>
        <begin position="87"/>
        <end position="115"/>
    </location>
</feature>
<keyword evidence="2" id="KW-1133">Transmembrane helix</keyword>
<evidence type="ECO:0000256" key="3">
    <source>
        <dbReference type="SAM" id="SignalP"/>
    </source>
</evidence>
<feature type="compositionally biased region" description="Polar residues" evidence="1">
    <location>
        <begin position="219"/>
        <end position="241"/>
    </location>
</feature>
<dbReference type="AlphaFoldDB" id="A0A147BSM1"/>
<evidence type="ECO:0000313" key="4">
    <source>
        <dbReference type="EMBL" id="JAR93770.1"/>
    </source>
</evidence>
<dbReference type="GO" id="GO:0030140">
    <property type="term" value="C:trans-Golgi network transport vesicle"/>
    <property type="evidence" value="ECO:0007669"/>
    <property type="project" value="TreeGrafter"/>
</dbReference>
<evidence type="ECO:0000256" key="1">
    <source>
        <dbReference type="SAM" id="MobiDB-lite"/>
    </source>
</evidence>
<keyword evidence="3" id="KW-0732">Signal</keyword>
<feature type="region of interest" description="Disordered" evidence="1">
    <location>
        <begin position="161"/>
        <end position="341"/>
    </location>
</feature>
<keyword evidence="2" id="KW-0472">Membrane</keyword>
<proteinExistence type="predicted"/>
<dbReference type="PANTHER" id="PTHR23211">
    <property type="entry name" value="TRANS-GOLGI NETWORK INTEGRAL MEMBRANE PROTEIN TGN38"/>
    <property type="match status" value="1"/>
</dbReference>
<feature type="signal peptide" evidence="3">
    <location>
        <begin position="1"/>
        <end position="20"/>
    </location>
</feature>
<sequence>MCVSKWFLLVASLSIVAVHCVPVTTRKDDTAGETADLIENASLNLIPVSSKDALSVPEQDAPKVPPAQALLDKTSGVVRSEVPPLSLVESLNGSPPVEKTTSDKGSGSPPQKVLLPESPAQKLPVAPAFSEDLPKDVQAPGGSAPSAQTLVKEQQLKVLGETKTSSKPDAPKLVTLTTKVQPGSSAPPNVAHPSKLVPNTVKPANVVAQVDDKGDLPTATPSEGGSVGTTSPSEQSKLTSTEQKEAPKQPSSGLVNPDVAQSPKDVPAAKVPTNNKPGTGEPPEPAKEAPAQDEEPRPELIGNQGSQEDDFLPSNFERPSEGLDGRGRAGGRPEKPLDVSVVSPMGDGARFSGIPVEDDSHFFAYFLTAVVLCVLGYLAFHNKRKILALIVEGRHERLRRSNAAYRRLDNTDEDLSVRKGRGSF</sequence>
<dbReference type="PANTHER" id="PTHR23211:SF0">
    <property type="entry name" value="TRANS-GOLGI NETWORK INTEGRAL MEMBRANE PROTEIN 2"/>
    <property type="match status" value="1"/>
</dbReference>
<dbReference type="GO" id="GO:0005802">
    <property type="term" value="C:trans-Golgi network"/>
    <property type="evidence" value="ECO:0007669"/>
    <property type="project" value="TreeGrafter"/>
</dbReference>
<protein>
    <submittedName>
        <fullName evidence="4">Putative trans-golgi network integral membrane protein tgn38</fullName>
    </submittedName>
</protein>
<evidence type="ECO:0000256" key="2">
    <source>
        <dbReference type="SAM" id="Phobius"/>
    </source>
</evidence>
<accession>A0A147BSM1</accession>
<feature type="chain" id="PRO_5007542802" evidence="3">
    <location>
        <begin position="21"/>
        <end position="424"/>
    </location>
</feature>
<keyword evidence="2" id="KW-0812">Transmembrane</keyword>
<reference evidence="4" key="1">
    <citation type="journal article" date="2018" name="PLoS Negl. Trop. Dis.">
        <title>Sialome diversity of ticks revealed by RNAseq of single tick salivary glands.</title>
        <authorList>
            <person name="Perner J."/>
            <person name="Kropackova S."/>
            <person name="Kopacek P."/>
            <person name="Ribeiro J.M."/>
        </authorList>
    </citation>
    <scope>NUCLEOTIDE SEQUENCE</scope>
    <source>
        <strain evidence="4">Siblings of single egg batch collected in Ceske Budejovice</strain>
        <tissue evidence="4">Salivary glands</tissue>
    </source>
</reference>
<organism evidence="4">
    <name type="scientific">Ixodes ricinus</name>
    <name type="common">Common tick</name>
    <name type="synonym">Acarus ricinus</name>
    <dbReference type="NCBI Taxonomy" id="34613"/>
    <lineage>
        <taxon>Eukaryota</taxon>
        <taxon>Metazoa</taxon>
        <taxon>Ecdysozoa</taxon>
        <taxon>Arthropoda</taxon>
        <taxon>Chelicerata</taxon>
        <taxon>Arachnida</taxon>
        <taxon>Acari</taxon>
        <taxon>Parasitiformes</taxon>
        <taxon>Ixodida</taxon>
        <taxon>Ixodoidea</taxon>
        <taxon>Ixodidae</taxon>
        <taxon>Ixodinae</taxon>
        <taxon>Ixodes</taxon>
    </lineage>
</organism>
<dbReference type="GO" id="GO:0005768">
    <property type="term" value="C:endosome"/>
    <property type="evidence" value="ECO:0007669"/>
    <property type="project" value="TreeGrafter"/>
</dbReference>
<feature type="compositionally biased region" description="Polar residues" evidence="1">
    <location>
        <begin position="175"/>
        <end position="187"/>
    </location>
</feature>
<feature type="transmembrane region" description="Helical" evidence="2">
    <location>
        <begin position="362"/>
        <end position="380"/>
    </location>
</feature>
<name>A0A147BSM1_IXORI</name>
<feature type="compositionally biased region" description="Basic and acidic residues" evidence="1">
    <location>
        <begin position="318"/>
        <end position="337"/>
    </location>
</feature>